<dbReference type="Proteomes" id="UP000297814">
    <property type="component" value="Unassembled WGS sequence"/>
</dbReference>
<evidence type="ECO:0000313" key="1">
    <source>
        <dbReference type="EMBL" id="TGO32591.1"/>
    </source>
</evidence>
<evidence type="ECO:0000313" key="2">
    <source>
        <dbReference type="Proteomes" id="UP000297814"/>
    </source>
</evidence>
<sequence length="151" mass="16976">MHSSSVPFSFEIPTDLGFPSTFFDFELPHTATSTILPWLGKGKKISYIFLIENATALGKLMVWPEFSKPTHCSTQVETAHSSNLSHQSRTSVGIHLTITDHQESILATCQNIKTERCTRAESRLWATNPYHRLTVLLHGSSANRRKDYESA</sequence>
<organism evidence="1 2">
    <name type="scientific">Botrytis hyacinthi</name>
    <dbReference type="NCBI Taxonomy" id="278943"/>
    <lineage>
        <taxon>Eukaryota</taxon>
        <taxon>Fungi</taxon>
        <taxon>Dikarya</taxon>
        <taxon>Ascomycota</taxon>
        <taxon>Pezizomycotina</taxon>
        <taxon>Leotiomycetes</taxon>
        <taxon>Helotiales</taxon>
        <taxon>Sclerotiniaceae</taxon>
        <taxon>Botrytis</taxon>
    </lineage>
</organism>
<reference evidence="1 2" key="1">
    <citation type="submission" date="2017-12" db="EMBL/GenBank/DDBJ databases">
        <title>Comparative genomics of Botrytis spp.</title>
        <authorList>
            <person name="Valero-Jimenez C.A."/>
            <person name="Tapia P."/>
            <person name="Veloso J."/>
            <person name="Silva-Moreno E."/>
            <person name="Staats M."/>
            <person name="Valdes J.H."/>
            <person name="Van Kan J.A.L."/>
        </authorList>
    </citation>
    <scope>NUCLEOTIDE SEQUENCE [LARGE SCALE GENOMIC DNA]</scope>
    <source>
        <strain evidence="1 2">Bh0001</strain>
    </source>
</reference>
<dbReference type="AlphaFoldDB" id="A0A4Z1GE16"/>
<comment type="caution">
    <text evidence="1">The sequence shown here is derived from an EMBL/GenBank/DDBJ whole genome shotgun (WGS) entry which is preliminary data.</text>
</comment>
<protein>
    <submittedName>
        <fullName evidence="1">Uncharacterized protein</fullName>
    </submittedName>
</protein>
<name>A0A4Z1GE16_9HELO</name>
<gene>
    <name evidence="1" type="ORF">BHYA_0304g00090</name>
</gene>
<proteinExistence type="predicted"/>
<dbReference type="EMBL" id="PQXK01000304">
    <property type="protein sequence ID" value="TGO32591.1"/>
    <property type="molecule type" value="Genomic_DNA"/>
</dbReference>
<accession>A0A4Z1GE16</accession>
<keyword evidence="2" id="KW-1185">Reference proteome</keyword>